<dbReference type="Proteomes" id="UP000592180">
    <property type="component" value="Unassembled WGS sequence"/>
</dbReference>
<accession>A0A840KC69</accession>
<evidence type="ECO:0000313" key="2">
    <source>
        <dbReference type="EMBL" id="MBB4805598.1"/>
    </source>
</evidence>
<feature type="signal peptide" evidence="1">
    <location>
        <begin position="1"/>
        <end position="21"/>
    </location>
</feature>
<sequence length="136" mass="15487">MNCLKVIPAVLLFLGISQAKAQSTPFKSPDKTVQCKNIKEGKFLRNGYPEEIWYMTVKDNVQTEYFNGGKNFIKSTLVFVDDCNYKAIVMEKTVKSTPIQIGDVFNNTITETEKNALKIQSKIDKKQFELVLVKVK</sequence>
<gene>
    <name evidence="2" type="ORF">HNP38_000870</name>
</gene>
<protein>
    <recommendedName>
        <fullName evidence="4">Lipocalin-like protein</fullName>
    </recommendedName>
</protein>
<evidence type="ECO:0008006" key="4">
    <source>
        <dbReference type="Google" id="ProtNLM"/>
    </source>
</evidence>
<evidence type="ECO:0000256" key="1">
    <source>
        <dbReference type="SAM" id="SignalP"/>
    </source>
</evidence>
<reference evidence="2 3" key="1">
    <citation type="submission" date="2020-08" db="EMBL/GenBank/DDBJ databases">
        <title>Functional genomics of gut bacteria from endangered species of beetles.</title>
        <authorList>
            <person name="Carlos-Shanley C."/>
        </authorList>
    </citation>
    <scope>NUCLEOTIDE SEQUENCE [LARGE SCALE GENOMIC DNA]</scope>
    <source>
        <strain evidence="2 3">S00151</strain>
    </source>
</reference>
<feature type="chain" id="PRO_5032947051" description="Lipocalin-like protein" evidence="1">
    <location>
        <begin position="22"/>
        <end position="136"/>
    </location>
</feature>
<proteinExistence type="predicted"/>
<dbReference type="EMBL" id="JACHLE010000001">
    <property type="protein sequence ID" value="MBB4805598.1"/>
    <property type="molecule type" value="Genomic_DNA"/>
</dbReference>
<evidence type="ECO:0000313" key="3">
    <source>
        <dbReference type="Proteomes" id="UP000592180"/>
    </source>
</evidence>
<organism evidence="2 3">
    <name type="scientific">Chryseobacterium defluvii</name>
    <dbReference type="NCBI Taxonomy" id="160396"/>
    <lineage>
        <taxon>Bacteria</taxon>
        <taxon>Pseudomonadati</taxon>
        <taxon>Bacteroidota</taxon>
        <taxon>Flavobacteriia</taxon>
        <taxon>Flavobacteriales</taxon>
        <taxon>Weeksellaceae</taxon>
        <taxon>Chryseobacterium group</taxon>
        <taxon>Chryseobacterium</taxon>
    </lineage>
</organism>
<dbReference type="AlphaFoldDB" id="A0A840KC69"/>
<name>A0A840KC69_9FLAO</name>
<dbReference type="RefSeq" id="WP_184185020.1">
    <property type="nucleotide sequence ID" value="NZ_JACHLE010000001.1"/>
</dbReference>
<keyword evidence="3" id="KW-1185">Reference proteome</keyword>
<keyword evidence="1" id="KW-0732">Signal</keyword>
<comment type="caution">
    <text evidence="2">The sequence shown here is derived from an EMBL/GenBank/DDBJ whole genome shotgun (WGS) entry which is preliminary data.</text>
</comment>